<dbReference type="EMBL" id="LGBR01000001">
    <property type="protein sequence ID" value="KOY53012.1"/>
    <property type="molecule type" value="Genomic_DNA"/>
</dbReference>
<organism evidence="5 7">
    <name type="scientific">Polaribacter dokdonensis DSW-5</name>
    <dbReference type="NCBI Taxonomy" id="1300348"/>
    <lineage>
        <taxon>Bacteria</taxon>
        <taxon>Pseudomonadati</taxon>
        <taxon>Bacteroidota</taxon>
        <taxon>Flavobacteriia</taxon>
        <taxon>Flavobacteriales</taxon>
        <taxon>Flavobacteriaceae</taxon>
    </lineage>
</organism>
<dbReference type="GO" id="GO:0016740">
    <property type="term" value="F:transferase activity"/>
    <property type="evidence" value="ECO:0007669"/>
    <property type="project" value="UniProtKB-KW"/>
</dbReference>
<feature type="repeat" description="TPR" evidence="3">
    <location>
        <begin position="418"/>
        <end position="451"/>
    </location>
</feature>
<proteinExistence type="predicted"/>
<dbReference type="OrthoDB" id="691989at2"/>
<comment type="caution">
    <text evidence="5">The sequence shown here is derived from an EMBL/GenBank/DDBJ whole genome shotgun (WGS) entry which is preliminary data.</text>
</comment>
<sequence>MKINKSIGILIVILLSQVSLQAQEIYDSSDLYFEKAKASIANEEFSRAAKLSWRGLQLAPDDLDLKTLLGAANLQLGRYDTARWVLRQVYEKRRKNPDILKYLVNIEQTTQRYSDAICFVNELLEITPYSRGWHMRKIAIYKEMGNYEEAERALKRIYQIYPNDSQLKEEYNYIMIGDGDEAIKSKNYEEASEIYKTIITNTPENKDAYIGIIRNEMQKGNPEAALQYTNRSLLELPLDRELVEKKIGLLEALGRHEEAIVYIESQPIKDAFPDIYKNTRPYLMQQSADFNEYNDPYEINKKLAETGNSVALDYVIKNSLGKGYYVDAEYFLNIALKRSPNSKDYLIKQMELYKATLNTEEYNKSVLALHEKFPTDTDITYAYNKLMYDTAKDYVASNQDQLALPIFEELVSSPDFQKEAEQQIYGIYISQQKYDEATDQIDKLIGLDPNNPDFLRRKSTLYQEMELFDDALEITRNLEQNYPLNQTYPALYVDQIEAYATYLMREQRYRAVIPVVEDGLSRENNNKRLLDIAINAASAIPDYEKGINYGLSALSFYPNNKNFKLKLSNLYSQNKEYTKAKGVLDTLRTTYIYDRKIKNALAEVLFYRAKAQEEDGLVEEALVNYDSAVSLNPDDRGSLMRMVNLHITQKPSDESLDFINEQLEERPDDNFLKYKKGIVFELLKQYDSAYYYQKFREIDNPFEKQEWNLVLETLRAAQLKNQIAATYLQATSDSIAFSTSLASLNYSREYTKMTYGADINYAARTSGVGVQGGVNVSRIFTETIYADVGLLVGSRFFPKLKLYGNAYKGFKSGYEAQVGLSFARLQNDQNYLTLSLGASRTWEDIWVQARLSFSPTSVPFVDDSTIPSTTTFQSFLYTNVMVQARINVNARKDYFSVIVSGGSAPFDQQLEFQDNTFLNFTNVMVGAGYMYHMTPRSSLLVNGTWINFLSNQTTNNQIVLDQIYTNQYNLSVSFITRF</sequence>
<evidence type="ECO:0000256" key="2">
    <source>
        <dbReference type="ARBA" id="ARBA00022803"/>
    </source>
</evidence>
<dbReference type="PANTHER" id="PTHR44943">
    <property type="entry name" value="CELLULOSE SYNTHASE OPERON PROTEIN C"/>
    <property type="match status" value="1"/>
</dbReference>
<dbReference type="Proteomes" id="UP000037716">
    <property type="component" value="Unassembled WGS sequence"/>
</dbReference>
<dbReference type="InterPro" id="IPR011990">
    <property type="entry name" value="TPR-like_helical_dom_sf"/>
</dbReference>
<protein>
    <submittedName>
        <fullName evidence="6">Outer membrane protein, YaiO family</fullName>
    </submittedName>
    <submittedName>
        <fullName evidence="5">tRNA N6-adenosine threonylcarbamoyltransferase</fullName>
    </submittedName>
</protein>
<reference evidence="5 7" key="1">
    <citation type="submission" date="2015-07" db="EMBL/GenBank/DDBJ databases">
        <title>Genome of Polaribacter dokdonenesis DSW-5, isolated from seawater off Dokdo in Korea.</title>
        <authorList>
            <person name="Yoon K."/>
            <person name="Song J.Y."/>
            <person name="Kim J.F."/>
        </authorList>
    </citation>
    <scope>NUCLEOTIDE SEQUENCE [LARGE SCALE GENOMIC DNA]</scope>
    <source>
        <strain evidence="5 7">DSW-5</strain>
    </source>
</reference>
<keyword evidence="5" id="KW-0808">Transferase</keyword>
<keyword evidence="2 3" id="KW-0802">TPR repeat</keyword>
<keyword evidence="1" id="KW-0677">Repeat</keyword>
<feature type="domain" description="YaiO beta-barrel" evidence="4">
    <location>
        <begin position="720"/>
        <end position="857"/>
    </location>
</feature>
<dbReference type="InterPro" id="IPR019734">
    <property type="entry name" value="TPR_rpt"/>
</dbReference>
<evidence type="ECO:0000313" key="6">
    <source>
        <dbReference type="EMBL" id="SEE55926.1"/>
    </source>
</evidence>
<dbReference type="Proteomes" id="UP000183071">
    <property type="component" value="Unassembled WGS sequence"/>
</dbReference>
<evidence type="ECO:0000259" key="4">
    <source>
        <dbReference type="Pfam" id="PF19413"/>
    </source>
</evidence>
<dbReference type="PATRIC" id="fig|1300348.6.peg.2574"/>
<dbReference type="Gene3D" id="1.25.40.10">
    <property type="entry name" value="Tetratricopeptide repeat domain"/>
    <property type="match status" value="3"/>
</dbReference>
<evidence type="ECO:0000313" key="8">
    <source>
        <dbReference type="Proteomes" id="UP000183071"/>
    </source>
</evidence>
<dbReference type="InterPro" id="IPR051685">
    <property type="entry name" value="Ycf3/AcsC/BcsC/TPR_MFPF"/>
</dbReference>
<accession>A0A0M9CI51</accession>
<dbReference type="AlphaFoldDB" id="A0A0M9CI51"/>
<dbReference type="InterPro" id="IPR030887">
    <property type="entry name" value="Beta-barrel_YaiO"/>
</dbReference>
<reference evidence="6 8" key="2">
    <citation type="submission" date="2016-10" db="EMBL/GenBank/DDBJ databases">
        <authorList>
            <person name="Varghese N."/>
            <person name="Submissions S."/>
        </authorList>
    </citation>
    <scope>NUCLEOTIDE SEQUENCE [LARGE SCALE GENOMIC DNA]</scope>
    <source>
        <strain evidence="6 8">DSW-5</strain>
    </source>
</reference>
<dbReference type="STRING" id="1300348.I602_2572"/>
<gene>
    <name evidence="5" type="ORF">I602_2572</name>
    <name evidence="6" type="ORF">SAMN05444353_2347</name>
</gene>
<dbReference type="EMBL" id="FNUE01000002">
    <property type="protein sequence ID" value="SEE55926.1"/>
    <property type="molecule type" value="Genomic_DNA"/>
</dbReference>
<evidence type="ECO:0000256" key="1">
    <source>
        <dbReference type="ARBA" id="ARBA00022737"/>
    </source>
</evidence>
<evidence type="ECO:0000313" key="7">
    <source>
        <dbReference type="Proteomes" id="UP000037716"/>
    </source>
</evidence>
<dbReference type="Pfam" id="PF13181">
    <property type="entry name" value="TPR_8"/>
    <property type="match status" value="1"/>
</dbReference>
<dbReference type="PANTHER" id="PTHR44943:SF8">
    <property type="entry name" value="TPR REPEAT-CONTAINING PROTEIN MJ0263"/>
    <property type="match status" value="1"/>
</dbReference>
<dbReference type="Pfam" id="PF19413">
    <property type="entry name" value="YaiO"/>
    <property type="match status" value="1"/>
</dbReference>
<dbReference type="RefSeq" id="WP_053975063.1">
    <property type="nucleotide sequence ID" value="NZ_FNUE01000002.1"/>
</dbReference>
<dbReference type="SUPFAM" id="SSF48452">
    <property type="entry name" value="TPR-like"/>
    <property type="match status" value="3"/>
</dbReference>
<keyword evidence="8" id="KW-1185">Reference proteome</keyword>
<evidence type="ECO:0000256" key="3">
    <source>
        <dbReference type="PROSITE-ProRule" id="PRU00339"/>
    </source>
</evidence>
<dbReference type="SMART" id="SM00028">
    <property type="entry name" value="TPR"/>
    <property type="match status" value="5"/>
</dbReference>
<feature type="repeat" description="TPR" evidence="3">
    <location>
        <begin position="602"/>
        <end position="635"/>
    </location>
</feature>
<evidence type="ECO:0000313" key="5">
    <source>
        <dbReference type="EMBL" id="KOY53012.1"/>
    </source>
</evidence>
<name>A0A0M9CI51_9FLAO</name>
<dbReference type="PROSITE" id="PS50005">
    <property type="entry name" value="TPR"/>
    <property type="match status" value="2"/>
</dbReference>